<dbReference type="EMBL" id="LN609302">
    <property type="protein sequence ID" value="CEF56077.1"/>
    <property type="molecule type" value="Genomic_DNA"/>
</dbReference>
<dbReference type="OrthoDB" id="266313at2"/>
<dbReference type="InterPro" id="IPR004089">
    <property type="entry name" value="MCPsignal_dom"/>
</dbReference>
<evidence type="ECO:0000313" key="6">
    <source>
        <dbReference type="EMBL" id="CEF56077.1"/>
    </source>
</evidence>
<evidence type="ECO:0000256" key="1">
    <source>
        <dbReference type="ARBA" id="ARBA00022500"/>
    </source>
</evidence>
<sequence>MNSISTEIRHSQNRAQDFADLEYRRKFMKLTDKDCASIRLIKDIIDRELPIALDSFYEQVRKTPETSSFFPTESKIGHAKHAQQDHWKNISSANFDQKYAEKVHIIGSVHARIGLEPRWYIGGYAIVLDHLIRSIISDLAPKTGLFAKKPAISAEQMGDAIASLTKAVMLEMDLTISVYLEEAEKARQKSRDEVIHKEQTFVADSFGVILSEVAERNLSQKMDKELPAAYIPLRDNLNGAIESLRETLGIVNDTTETIDITAGEINSAAQDLAHRTEQQAVSVEKTAAAVEEITATVTSTASRVSEANTFVNNCQNITEQFGVMINRATSAMSEIERSSEAISKITNVMSNIAIQTNLLALNTGVEAARAGEAGSGFRVLAQEIRDLANRAGNASKEVKELVETSRGQVLSGVSIMEEAGHAISTIISSVADIGDHLKAIAEAASEQATALQEVNNAVSTIDQGTRQNAAMVEQTSAASSGMAQQARQLKGLLNEFTLS</sequence>
<dbReference type="Proteomes" id="UP000657200">
    <property type="component" value="Unassembled WGS sequence"/>
</dbReference>
<dbReference type="PANTHER" id="PTHR43531:SF11">
    <property type="entry name" value="METHYL-ACCEPTING CHEMOTAXIS PROTEIN 3"/>
    <property type="match status" value="1"/>
</dbReference>
<dbReference type="Proteomes" id="UP000068250">
    <property type="component" value="Chromosome I"/>
</dbReference>
<evidence type="ECO:0000313" key="9">
    <source>
        <dbReference type="Proteomes" id="UP000657200"/>
    </source>
</evidence>
<dbReference type="STRING" id="431306.AGA_1770"/>
<dbReference type="PANTHER" id="PTHR43531">
    <property type="entry name" value="PROTEIN ICFG"/>
    <property type="match status" value="1"/>
</dbReference>
<evidence type="ECO:0000313" key="7">
    <source>
        <dbReference type="EMBL" id="NHO38109.1"/>
    </source>
</evidence>
<keyword evidence="1" id="KW-0145">Chemotaxis</keyword>
<name>A0A0U5F3S1_9PROT</name>
<accession>A0A0U5F3S1</accession>
<dbReference type="InterPro" id="IPR012292">
    <property type="entry name" value="Globin/Proto"/>
</dbReference>
<feature type="domain" description="T-SNARE coiled-coil homology" evidence="5">
    <location>
        <begin position="253"/>
        <end position="307"/>
    </location>
</feature>
<dbReference type="PATRIC" id="fig|431306.5.peg.1809"/>
<dbReference type="GO" id="GO:0019825">
    <property type="term" value="F:oxygen binding"/>
    <property type="evidence" value="ECO:0007669"/>
    <property type="project" value="InterPro"/>
</dbReference>
<reference evidence="6" key="1">
    <citation type="submission" date="2014-09" db="EMBL/GenBank/DDBJ databases">
        <authorList>
            <person name="Magalhaes I.L.F."/>
            <person name="Oliveira U."/>
            <person name="Santos F.R."/>
            <person name="Vidigal T.H.D.A."/>
            <person name="Brescovit A.D."/>
            <person name="Santos A.J."/>
        </authorList>
    </citation>
    <scope>NUCLEOTIDE SEQUENCE</scope>
    <source>
        <strain evidence="6">LMG 23848T</strain>
    </source>
</reference>
<evidence type="ECO:0000256" key="2">
    <source>
        <dbReference type="ARBA" id="ARBA00029447"/>
    </source>
</evidence>
<dbReference type="GO" id="GO:0020037">
    <property type="term" value="F:heme binding"/>
    <property type="evidence" value="ECO:0007669"/>
    <property type="project" value="InterPro"/>
</dbReference>
<dbReference type="GO" id="GO:0007165">
    <property type="term" value="P:signal transduction"/>
    <property type="evidence" value="ECO:0007669"/>
    <property type="project" value="UniProtKB-KW"/>
</dbReference>
<protein>
    <submittedName>
        <fullName evidence="7">Globin-coupled sensor protein</fullName>
    </submittedName>
    <submittedName>
        <fullName evidence="6">Methyl-accepting chemotaxis sensory transducer</fullName>
    </submittedName>
</protein>
<dbReference type="RefSeq" id="WP_059023821.1">
    <property type="nucleotide sequence ID" value="NZ_LN609302.1"/>
</dbReference>
<dbReference type="EMBL" id="WOTE01000001">
    <property type="protein sequence ID" value="NHO38109.1"/>
    <property type="molecule type" value="Genomic_DNA"/>
</dbReference>
<dbReference type="GO" id="GO:0016020">
    <property type="term" value="C:membrane"/>
    <property type="evidence" value="ECO:0007669"/>
    <property type="project" value="InterPro"/>
</dbReference>
<dbReference type="SMART" id="SM00283">
    <property type="entry name" value="MA"/>
    <property type="match status" value="1"/>
</dbReference>
<dbReference type="PRINTS" id="PR00260">
    <property type="entry name" value="CHEMTRNSDUCR"/>
</dbReference>
<feature type="domain" description="Methyl-accepting transducer" evidence="4">
    <location>
        <begin position="254"/>
        <end position="483"/>
    </location>
</feature>
<dbReference type="CDD" id="cd01068">
    <property type="entry name" value="globin_sensor"/>
    <property type="match status" value="1"/>
</dbReference>
<dbReference type="AlphaFoldDB" id="A0A0U5F3S1"/>
<evidence type="ECO:0000259" key="5">
    <source>
        <dbReference type="PROSITE" id="PS50192"/>
    </source>
</evidence>
<dbReference type="PROSITE" id="PS50192">
    <property type="entry name" value="T_SNARE"/>
    <property type="match status" value="1"/>
</dbReference>
<dbReference type="InterPro" id="IPR039379">
    <property type="entry name" value="Protoglobin_sensor_dom"/>
</dbReference>
<dbReference type="PROSITE" id="PS50111">
    <property type="entry name" value="CHEMOTAXIS_TRANSDUC_2"/>
    <property type="match status" value="1"/>
</dbReference>
<dbReference type="Pfam" id="PF00015">
    <property type="entry name" value="MCPsignal"/>
    <property type="match status" value="1"/>
</dbReference>
<keyword evidence="3" id="KW-0807">Transducer</keyword>
<dbReference type="CDD" id="cd11386">
    <property type="entry name" value="MCP_signal"/>
    <property type="match status" value="1"/>
</dbReference>
<dbReference type="SUPFAM" id="SSF58104">
    <property type="entry name" value="Methyl-accepting chemotaxis protein (MCP) signaling domain"/>
    <property type="match status" value="1"/>
</dbReference>
<dbReference type="SUPFAM" id="SSF46458">
    <property type="entry name" value="Globin-like"/>
    <property type="match status" value="1"/>
</dbReference>
<evidence type="ECO:0000313" key="8">
    <source>
        <dbReference type="Proteomes" id="UP000068250"/>
    </source>
</evidence>
<organism evidence="6 8">
    <name type="scientific">Acetobacter ghanensis</name>
    <dbReference type="NCBI Taxonomy" id="431306"/>
    <lineage>
        <taxon>Bacteria</taxon>
        <taxon>Pseudomonadati</taxon>
        <taxon>Pseudomonadota</taxon>
        <taxon>Alphaproteobacteria</taxon>
        <taxon>Acetobacterales</taxon>
        <taxon>Acetobacteraceae</taxon>
        <taxon>Acetobacter</taxon>
    </lineage>
</organism>
<dbReference type="InterPro" id="IPR051310">
    <property type="entry name" value="MCP_chemotaxis"/>
</dbReference>
<reference evidence="7 9" key="3">
    <citation type="journal article" date="2020" name="Int. J. Syst. Evol. Microbiol.">
        <title>Novel acetic acid bacteria from cider fermentations: Acetobacter conturbans sp. nov. and Acetobacter fallax sp. nov.</title>
        <authorList>
            <person name="Sombolestani A.S."/>
            <person name="Cleenwerck I."/>
            <person name="Cnockaert M."/>
            <person name="Borremans W."/>
            <person name="Wieme A.D."/>
            <person name="De Vuyst L."/>
            <person name="Vandamme P."/>
        </authorList>
    </citation>
    <scope>NUCLEOTIDE SEQUENCE [LARGE SCALE GENOMIC DNA]</scope>
    <source>
        <strain evidence="7 9">LMG 23848</strain>
    </source>
</reference>
<reference evidence="8" key="2">
    <citation type="submission" date="2014-09" db="EMBL/GenBank/DDBJ databases">
        <authorList>
            <person name="Illeghems K.G."/>
        </authorList>
    </citation>
    <scope>NUCLEOTIDE SEQUENCE [LARGE SCALE GENOMIC DNA]</scope>
    <source>
        <strain evidence="8">LMG 23848T</strain>
    </source>
</reference>
<dbReference type="GO" id="GO:0004888">
    <property type="term" value="F:transmembrane signaling receptor activity"/>
    <property type="evidence" value="ECO:0007669"/>
    <property type="project" value="InterPro"/>
</dbReference>
<evidence type="ECO:0000256" key="3">
    <source>
        <dbReference type="PROSITE-ProRule" id="PRU00284"/>
    </source>
</evidence>
<comment type="similarity">
    <text evidence="2">Belongs to the methyl-accepting chemotaxis (MCP) protein family.</text>
</comment>
<dbReference type="Pfam" id="PF11563">
    <property type="entry name" value="Protoglobin"/>
    <property type="match status" value="1"/>
</dbReference>
<keyword evidence="9" id="KW-1185">Reference proteome</keyword>
<dbReference type="InterPro" id="IPR044398">
    <property type="entry name" value="Globin-sensor_dom"/>
</dbReference>
<dbReference type="Gene3D" id="1.10.490.10">
    <property type="entry name" value="Globins"/>
    <property type="match status" value="1"/>
</dbReference>
<dbReference type="Gene3D" id="1.10.287.950">
    <property type="entry name" value="Methyl-accepting chemotaxis protein"/>
    <property type="match status" value="1"/>
</dbReference>
<gene>
    <name evidence="6" type="primary">mcpA</name>
    <name evidence="6" type="ORF">AGA_1770</name>
    <name evidence="7" type="ORF">GOB80_00170</name>
</gene>
<evidence type="ECO:0000259" key="4">
    <source>
        <dbReference type="PROSITE" id="PS50111"/>
    </source>
</evidence>
<proteinExistence type="inferred from homology"/>
<dbReference type="InterPro" id="IPR004090">
    <property type="entry name" value="Chemotax_Me-accpt_rcpt"/>
</dbReference>
<dbReference type="InterPro" id="IPR000727">
    <property type="entry name" value="T_SNARE_dom"/>
</dbReference>
<dbReference type="InterPro" id="IPR009050">
    <property type="entry name" value="Globin-like_sf"/>
</dbReference>
<dbReference type="GO" id="GO:0006935">
    <property type="term" value="P:chemotaxis"/>
    <property type="evidence" value="ECO:0007669"/>
    <property type="project" value="UniProtKB-KW"/>
</dbReference>